<dbReference type="PANTHER" id="PTHR42742:SF3">
    <property type="entry name" value="FRUCTOKINASE"/>
    <property type="match status" value="1"/>
</dbReference>
<dbReference type="GO" id="GO:0005524">
    <property type="term" value="F:ATP binding"/>
    <property type="evidence" value="ECO:0007669"/>
    <property type="project" value="UniProtKB-KW"/>
</dbReference>
<keyword evidence="6 13" id="KW-0418">Kinase</keyword>
<dbReference type="FunFam" id="3.30.420.40:FF:000136">
    <property type="entry name" value="Putative fructokinase"/>
    <property type="match status" value="1"/>
</dbReference>
<dbReference type="InterPro" id="IPR043129">
    <property type="entry name" value="ATPase_NBD"/>
</dbReference>
<keyword evidence="10" id="KW-0119">Carbohydrate metabolism</keyword>
<dbReference type="InterPro" id="IPR049874">
    <property type="entry name" value="ROK_cs"/>
</dbReference>
<dbReference type="InterPro" id="IPR000600">
    <property type="entry name" value="ROK"/>
</dbReference>
<dbReference type="SUPFAM" id="SSF53067">
    <property type="entry name" value="Actin-like ATPase domain"/>
    <property type="match status" value="1"/>
</dbReference>
<dbReference type="InterPro" id="IPR054618">
    <property type="entry name" value="ScrK"/>
</dbReference>
<evidence type="ECO:0000256" key="3">
    <source>
        <dbReference type="ARBA" id="ARBA00022679"/>
    </source>
</evidence>
<evidence type="ECO:0000313" key="13">
    <source>
        <dbReference type="EMBL" id="TCK68154.1"/>
    </source>
</evidence>
<reference evidence="13 14" key="1">
    <citation type="submission" date="2019-03" db="EMBL/GenBank/DDBJ databases">
        <title>Genomic Encyclopedia of Type Strains, Phase IV (KMG-IV): sequencing the most valuable type-strain genomes for metagenomic binning, comparative biology and taxonomic classification.</title>
        <authorList>
            <person name="Goeker M."/>
        </authorList>
    </citation>
    <scope>NUCLEOTIDE SEQUENCE [LARGE SCALE GENOMIC DNA]</scope>
    <source>
        <strain evidence="13 14">DSM 10053</strain>
    </source>
</reference>
<comment type="caution">
    <text evidence="13">The sequence shown here is derived from an EMBL/GenBank/DDBJ whole genome shotgun (WGS) entry which is preliminary data.</text>
</comment>
<dbReference type="Proteomes" id="UP000295496">
    <property type="component" value="Unassembled WGS sequence"/>
</dbReference>
<comment type="catalytic activity">
    <reaction evidence="12">
        <text>D-fructose + ATP = D-fructose 6-phosphate + ADP + H(+)</text>
        <dbReference type="Rhea" id="RHEA:16125"/>
        <dbReference type="ChEBI" id="CHEBI:15378"/>
        <dbReference type="ChEBI" id="CHEBI:30616"/>
        <dbReference type="ChEBI" id="CHEBI:37721"/>
        <dbReference type="ChEBI" id="CHEBI:61527"/>
        <dbReference type="ChEBI" id="CHEBI:456216"/>
        <dbReference type="EC" id="2.7.1.4"/>
    </reaction>
</comment>
<evidence type="ECO:0000313" key="14">
    <source>
        <dbReference type="Proteomes" id="UP000295496"/>
    </source>
</evidence>
<evidence type="ECO:0000256" key="9">
    <source>
        <dbReference type="ARBA" id="ARBA00022842"/>
    </source>
</evidence>
<dbReference type="NCBIfam" id="NF045550">
    <property type="entry name" value="FrctkaseScrK"/>
    <property type="match status" value="1"/>
</dbReference>
<comment type="cofactor">
    <cofactor evidence="1">
        <name>Mg(2+)</name>
        <dbReference type="ChEBI" id="CHEBI:18420"/>
    </cofactor>
</comment>
<keyword evidence="14" id="KW-1185">Reference proteome</keyword>
<dbReference type="AlphaFoldDB" id="A0A4R1KSY3"/>
<evidence type="ECO:0000256" key="4">
    <source>
        <dbReference type="ARBA" id="ARBA00022723"/>
    </source>
</evidence>
<evidence type="ECO:0000256" key="2">
    <source>
        <dbReference type="ARBA" id="ARBA00006479"/>
    </source>
</evidence>
<dbReference type="GO" id="GO:0008865">
    <property type="term" value="F:fructokinase activity"/>
    <property type="evidence" value="ECO:0007669"/>
    <property type="project" value="UniProtKB-EC"/>
</dbReference>
<dbReference type="RefSeq" id="WP_207905251.1">
    <property type="nucleotide sequence ID" value="NZ_CP170642.1"/>
</dbReference>
<gene>
    <name evidence="13" type="ORF">EV692_1854</name>
</gene>
<protein>
    <recommendedName>
        <fullName evidence="11">fructokinase</fullName>
        <ecNumber evidence="11">2.7.1.4</ecNumber>
    </recommendedName>
</protein>
<keyword evidence="3" id="KW-0808">Transferase</keyword>
<organism evidence="13 14">
    <name type="scientific">Lonepinella koalarum</name>
    <dbReference type="NCBI Taxonomy" id="53417"/>
    <lineage>
        <taxon>Bacteria</taxon>
        <taxon>Pseudomonadati</taxon>
        <taxon>Pseudomonadota</taxon>
        <taxon>Gammaproteobacteria</taxon>
        <taxon>Pasteurellales</taxon>
        <taxon>Pasteurellaceae</taxon>
        <taxon>Lonepinella</taxon>
    </lineage>
</organism>
<proteinExistence type="inferred from homology"/>
<keyword evidence="4" id="KW-0479">Metal-binding</keyword>
<dbReference type="Gene3D" id="3.30.420.40">
    <property type="match status" value="2"/>
</dbReference>
<evidence type="ECO:0000256" key="10">
    <source>
        <dbReference type="ARBA" id="ARBA00023277"/>
    </source>
</evidence>
<dbReference type="EMBL" id="SMGJ01000006">
    <property type="protein sequence ID" value="TCK68154.1"/>
    <property type="molecule type" value="Genomic_DNA"/>
</dbReference>
<keyword evidence="5" id="KW-0547">Nucleotide-binding</keyword>
<accession>A0A4R1KSY3</accession>
<evidence type="ECO:0000256" key="7">
    <source>
        <dbReference type="ARBA" id="ARBA00022833"/>
    </source>
</evidence>
<dbReference type="InterPro" id="IPR051804">
    <property type="entry name" value="Carb_Metab_Reg_Kinase/Isom"/>
</dbReference>
<keyword evidence="8" id="KW-0067">ATP-binding</keyword>
<keyword evidence="9" id="KW-0460">Magnesium</keyword>
<dbReference type="PROSITE" id="PS01125">
    <property type="entry name" value="ROK"/>
    <property type="match status" value="1"/>
</dbReference>
<dbReference type="GO" id="GO:0046872">
    <property type="term" value="F:metal ion binding"/>
    <property type="evidence" value="ECO:0007669"/>
    <property type="project" value="UniProtKB-KW"/>
</dbReference>
<dbReference type="CDD" id="cd24067">
    <property type="entry name" value="ASKHA_NBD_ROK_BsFRK-like"/>
    <property type="match status" value="1"/>
</dbReference>
<dbReference type="FunFam" id="3.30.420.40:FF:000153">
    <property type="entry name" value="Putative fructokinase"/>
    <property type="match status" value="1"/>
</dbReference>
<evidence type="ECO:0000256" key="5">
    <source>
        <dbReference type="ARBA" id="ARBA00022741"/>
    </source>
</evidence>
<evidence type="ECO:0000256" key="8">
    <source>
        <dbReference type="ARBA" id="ARBA00022840"/>
    </source>
</evidence>
<sequence length="293" mass="31632">MMTKLYGSLEAGGTKFICAVGDEQFNVVEKVQFPTTTPDETLTQTVVFFQRYADRLQGIGIGSFGPIDIDKNSPTYGYITTTPKPNWANVDLVGTIKKAVNVPFYFTTDVNSSAFGETFVRKNVTSLVYYTIGTGIGAGAIQHGEFVGGIGHTEAGHVLVALHPQDQAKGFHGTCPFHKNCLEGLSAGPSLQARSGIRGELIAQDADIWDIQAYYIAQAALQATLLYRPQVIVFGGGVMAQHHMLQRVRQQFAELLNGYVPVPDLNEYIVIPAVAENGSATLGNFALAKQVAQ</sequence>
<evidence type="ECO:0000256" key="11">
    <source>
        <dbReference type="ARBA" id="ARBA00038887"/>
    </source>
</evidence>
<evidence type="ECO:0000256" key="6">
    <source>
        <dbReference type="ARBA" id="ARBA00022777"/>
    </source>
</evidence>
<dbReference type="EC" id="2.7.1.4" evidence="11"/>
<dbReference type="PANTHER" id="PTHR42742">
    <property type="entry name" value="TRANSCRIPTIONAL REPRESSOR MPRA"/>
    <property type="match status" value="1"/>
</dbReference>
<dbReference type="Pfam" id="PF00480">
    <property type="entry name" value="ROK"/>
    <property type="match status" value="1"/>
</dbReference>
<keyword evidence="7" id="KW-0862">Zinc</keyword>
<evidence type="ECO:0000256" key="1">
    <source>
        <dbReference type="ARBA" id="ARBA00001946"/>
    </source>
</evidence>
<comment type="similarity">
    <text evidence="2">Belongs to the ROK (NagC/XylR) family.</text>
</comment>
<name>A0A4R1KSY3_9PAST</name>
<evidence type="ECO:0000256" key="12">
    <source>
        <dbReference type="ARBA" id="ARBA00048451"/>
    </source>
</evidence>